<evidence type="ECO:0000313" key="15">
    <source>
        <dbReference type="Proteomes" id="UP000092574"/>
    </source>
</evidence>
<evidence type="ECO:0000256" key="9">
    <source>
        <dbReference type="ARBA" id="ARBA00023136"/>
    </source>
</evidence>
<dbReference type="GO" id="GO:0009252">
    <property type="term" value="P:peptidoglycan biosynthetic process"/>
    <property type="evidence" value="ECO:0007669"/>
    <property type="project" value="UniProtKB-KW"/>
</dbReference>
<dbReference type="InterPro" id="IPR012338">
    <property type="entry name" value="Beta-lactam/transpept-like"/>
</dbReference>
<feature type="domain" description="Penicillin-binding protein transpeptidase" evidence="12">
    <location>
        <begin position="623"/>
        <end position="937"/>
    </location>
</feature>
<keyword evidence="5 11" id="KW-0812">Transmembrane</keyword>
<dbReference type="GO" id="GO:0071555">
    <property type="term" value="P:cell wall organization"/>
    <property type="evidence" value="ECO:0007669"/>
    <property type="project" value="UniProtKB-KW"/>
</dbReference>
<evidence type="ECO:0000256" key="10">
    <source>
        <dbReference type="ARBA" id="ARBA00023316"/>
    </source>
</evidence>
<gene>
    <name evidence="14" type="ORF">A4V09_06900</name>
</gene>
<protein>
    <submittedName>
        <fullName evidence="14">Peptidase</fullName>
    </submittedName>
</protein>
<dbReference type="EMBL" id="CP015405">
    <property type="protein sequence ID" value="ANU75518.1"/>
    <property type="molecule type" value="Genomic_DNA"/>
</dbReference>
<evidence type="ECO:0000256" key="5">
    <source>
        <dbReference type="ARBA" id="ARBA00022692"/>
    </source>
</evidence>
<keyword evidence="15" id="KW-1185">Reference proteome</keyword>
<evidence type="ECO:0000259" key="13">
    <source>
        <dbReference type="Pfam" id="PF03717"/>
    </source>
</evidence>
<evidence type="ECO:0000256" key="8">
    <source>
        <dbReference type="ARBA" id="ARBA00022989"/>
    </source>
</evidence>
<keyword evidence="9 11" id="KW-0472">Membrane</keyword>
<dbReference type="InterPro" id="IPR005311">
    <property type="entry name" value="PBP_dimer"/>
</dbReference>
<dbReference type="InterPro" id="IPR036138">
    <property type="entry name" value="PBP_dimer_sf"/>
</dbReference>
<comment type="subcellular location">
    <subcellularLocation>
        <location evidence="2">Cell membrane</location>
    </subcellularLocation>
    <subcellularLocation>
        <location evidence="1">Membrane</location>
        <topology evidence="1">Single-pass membrane protein</topology>
    </subcellularLocation>
</comment>
<dbReference type="Pfam" id="PF03717">
    <property type="entry name" value="PBP_dimer"/>
    <property type="match status" value="1"/>
</dbReference>
<evidence type="ECO:0000256" key="7">
    <source>
        <dbReference type="ARBA" id="ARBA00022984"/>
    </source>
</evidence>
<dbReference type="OrthoDB" id="9757901at2"/>
<evidence type="ECO:0000256" key="3">
    <source>
        <dbReference type="ARBA" id="ARBA00007171"/>
    </source>
</evidence>
<evidence type="ECO:0000256" key="2">
    <source>
        <dbReference type="ARBA" id="ARBA00004236"/>
    </source>
</evidence>
<dbReference type="RefSeq" id="WP_065541713.1">
    <property type="nucleotide sequence ID" value="NZ_CP015405.2"/>
</dbReference>
<dbReference type="Proteomes" id="UP000092574">
    <property type="component" value="Chromosome"/>
</dbReference>
<dbReference type="PANTHER" id="PTHR30627:SF2">
    <property type="entry name" value="PEPTIDOGLYCAN D,D-TRANSPEPTIDASE MRDA"/>
    <property type="match status" value="1"/>
</dbReference>
<dbReference type="GO" id="GO:0005886">
    <property type="term" value="C:plasma membrane"/>
    <property type="evidence" value="ECO:0007669"/>
    <property type="project" value="UniProtKB-SubCell"/>
</dbReference>
<accession>A0A1C7I924</accession>
<keyword evidence="6" id="KW-0133">Cell shape</keyword>
<feature type="transmembrane region" description="Helical" evidence="11">
    <location>
        <begin position="12"/>
        <end position="32"/>
    </location>
</feature>
<dbReference type="Gene3D" id="1.10.10.1230">
    <property type="entry name" value="Penicillin-binding protein, N-terminal non-catalytic domain, head sub-domain"/>
    <property type="match status" value="1"/>
</dbReference>
<dbReference type="InterPro" id="IPR001460">
    <property type="entry name" value="PCN-bd_Tpept"/>
</dbReference>
<evidence type="ECO:0000256" key="6">
    <source>
        <dbReference type="ARBA" id="ARBA00022960"/>
    </source>
</evidence>
<dbReference type="GO" id="GO:0008360">
    <property type="term" value="P:regulation of cell shape"/>
    <property type="evidence" value="ECO:0007669"/>
    <property type="project" value="UniProtKB-KW"/>
</dbReference>
<dbReference type="GO" id="GO:0008658">
    <property type="term" value="F:penicillin binding"/>
    <property type="evidence" value="ECO:0007669"/>
    <property type="project" value="InterPro"/>
</dbReference>
<keyword evidence="10" id="KW-0961">Cell wall biogenesis/degradation</keyword>
<dbReference type="SUPFAM" id="SSF56601">
    <property type="entry name" value="beta-lactamase/transpeptidase-like"/>
    <property type="match status" value="1"/>
</dbReference>
<name>A0A1C7I924_9FIRM</name>
<evidence type="ECO:0000313" key="14">
    <source>
        <dbReference type="EMBL" id="ANU75518.1"/>
    </source>
</evidence>
<comment type="similarity">
    <text evidence="3">Belongs to the transpeptidase family.</text>
</comment>
<dbReference type="GO" id="GO:0071972">
    <property type="term" value="F:peptidoglycan L,D-transpeptidase activity"/>
    <property type="evidence" value="ECO:0007669"/>
    <property type="project" value="TreeGrafter"/>
</dbReference>
<dbReference type="STRING" id="1796616.A4V09_06900"/>
<dbReference type="Gene3D" id="3.40.710.10">
    <property type="entry name" value="DD-peptidase/beta-lactamase superfamily"/>
    <property type="match status" value="1"/>
</dbReference>
<evidence type="ECO:0000256" key="1">
    <source>
        <dbReference type="ARBA" id="ARBA00004167"/>
    </source>
</evidence>
<dbReference type="PANTHER" id="PTHR30627">
    <property type="entry name" value="PEPTIDOGLYCAN D,D-TRANSPEPTIDASE"/>
    <property type="match status" value="1"/>
</dbReference>
<keyword evidence="7" id="KW-0573">Peptidoglycan synthesis</keyword>
<sequence>MAKKIKNFLKKLCIKRTTVLFLVFILMFFILIQHLFKLQIIEGDEYADNFNLSTTKTRTIKSTRGNIRDRNGQLLAHNQLSYSIILEDNGSYDSNREKNLTLNYVAYSLMKILEANGETLDTSFHIVVDENGEYAFDAADFTLNRFKADVYGQAKIDSLKEDQLNASPKKIMDYLCSAERFGLVNKDDPYTAEELKKHDLPESFTPEETLAIVRIRYALSANSFKKYVPATIATNVSDNTVAMVMESKDKLQGVDIMEDSIRVYDEGVYFAPIIGYTGKASAEELEELQKDNPDYSTDAVIGKTGIEQYMETTLQGKDGEEQVTVDNLGKVLQINEESRINPVSGDDVYLTIDKDLQEVAYEVLEQKIAGILSDNIIMAKEFDQESTNNDTSNIRTPIYDVYNALIGNSVIDTSHFKAEDASETEQTIYGLFTQKQAEVFEAIRQELTAAAPEAYKDLPKEMQEYQSYIVNDFLMNKKGILSMDAIDASDPTYIAWTKDSSISLKEFLTYAVSQNWIDISQFYAEGDYLDSTEVYNALSEYLTESLTNDSQFSKIIYKYMILSDTISGNQLCLVLYDQGILEADEESYNALASGQKKSYDFLKEKISNLEITPAQLALDPCSGSLVMTDTKSGEVLACVTYPGYDNNRLANQMDVDYYAKLSLDLSRPFFNKATQQKTAPGSTFKIVTAVAGMEEGIVDNNYGVTCTGEFTKVTPPIKCWLHTGHGYLGIQGAIKNSCNTFFNQVVYDMGTDNDGNFSDSLGLEKLRKYAELFQLDQKSGLEITEAEPQITDEAAVASAIGQGTNNYTTSQLARYATTIASRGNIYSLSLLDKVTDSKGNLIEDYTPELKATMDIPNNEWDIIHAGMREVVENNEAFQDFDYPVSGKTGTAQEVTTRPSHGLFIGFAPSDNPEIAMAVRIANGYSSTNAAAVAKDVISYKYNLVEKDAIVTGTASAGGSTQQTD</sequence>
<feature type="domain" description="Penicillin-binding protein dimerisation" evidence="13">
    <location>
        <begin position="60"/>
        <end position="332"/>
    </location>
</feature>
<dbReference type="Gene3D" id="3.90.1310.10">
    <property type="entry name" value="Penicillin-binding protein 2a (Domain 2)"/>
    <property type="match status" value="1"/>
</dbReference>
<proteinExistence type="inferred from homology"/>
<organism evidence="14 15">
    <name type="scientific">Blautia pseudococcoides</name>
    <dbReference type="NCBI Taxonomy" id="1796616"/>
    <lineage>
        <taxon>Bacteria</taxon>
        <taxon>Bacillati</taxon>
        <taxon>Bacillota</taxon>
        <taxon>Clostridia</taxon>
        <taxon>Lachnospirales</taxon>
        <taxon>Lachnospiraceae</taxon>
        <taxon>Blautia</taxon>
    </lineage>
</organism>
<dbReference type="InterPro" id="IPR050515">
    <property type="entry name" value="Beta-lactam/transpept"/>
</dbReference>
<dbReference type="SUPFAM" id="SSF56519">
    <property type="entry name" value="Penicillin binding protein dimerisation domain"/>
    <property type="match status" value="1"/>
</dbReference>
<evidence type="ECO:0000256" key="11">
    <source>
        <dbReference type="SAM" id="Phobius"/>
    </source>
</evidence>
<evidence type="ECO:0000256" key="4">
    <source>
        <dbReference type="ARBA" id="ARBA00022475"/>
    </source>
</evidence>
<reference evidence="14" key="1">
    <citation type="submission" date="2017-04" db="EMBL/GenBank/DDBJ databases">
        <title>Complete Genome Sequences of Twelve Strains of a Stable Defined Moderately Diverse Mouse Microbiota 2 (sDMDMm2).</title>
        <authorList>
            <person name="Uchimura Y."/>
            <person name="Wyss M."/>
            <person name="Brugiroux S."/>
            <person name="Limenitakis J.P."/>
            <person name="Stecher B."/>
            <person name="McCoy K.D."/>
            <person name="Macpherson A.J."/>
        </authorList>
    </citation>
    <scope>NUCLEOTIDE SEQUENCE</scope>
    <source>
        <strain evidence="14">YL58</strain>
    </source>
</reference>
<dbReference type="Pfam" id="PF00905">
    <property type="entry name" value="Transpeptidase"/>
    <property type="match status" value="1"/>
</dbReference>
<keyword evidence="4" id="KW-1003">Cell membrane</keyword>
<dbReference type="AlphaFoldDB" id="A0A1C7I924"/>
<evidence type="ECO:0000259" key="12">
    <source>
        <dbReference type="Pfam" id="PF00905"/>
    </source>
</evidence>
<keyword evidence="8 11" id="KW-1133">Transmembrane helix</keyword>
<dbReference type="KEGG" id="byl:A4V09_06900"/>